<dbReference type="EMBL" id="HACG01039302">
    <property type="protein sequence ID" value="CEK86167.1"/>
    <property type="molecule type" value="Transcribed_RNA"/>
</dbReference>
<dbReference type="EMBL" id="HACG01039301">
    <property type="protein sequence ID" value="CEK86166.1"/>
    <property type="molecule type" value="Transcribed_RNA"/>
</dbReference>
<accession>A0A0B7B1H8</accession>
<proteinExistence type="predicted"/>
<evidence type="ECO:0000313" key="2">
    <source>
        <dbReference type="EMBL" id="CEK86167.1"/>
    </source>
</evidence>
<feature type="non-terminal residue" evidence="1">
    <location>
        <position position="85"/>
    </location>
</feature>
<evidence type="ECO:0000313" key="1">
    <source>
        <dbReference type="EMBL" id="CEK86166.1"/>
    </source>
</evidence>
<protein>
    <submittedName>
        <fullName evidence="1">Uncharacterized protein</fullName>
    </submittedName>
</protein>
<organism evidence="1">
    <name type="scientific">Arion vulgaris</name>
    <dbReference type="NCBI Taxonomy" id="1028688"/>
    <lineage>
        <taxon>Eukaryota</taxon>
        <taxon>Metazoa</taxon>
        <taxon>Spiralia</taxon>
        <taxon>Lophotrochozoa</taxon>
        <taxon>Mollusca</taxon>
        <taxon>Gastropoda</taxon>
        <taxon>Heterobranchia</taxon>
        <taxon>Euthyneura</taxon>
        <taxon>Panpulmonata</taxon>
        <taxon>Eupulmonata</taxon>
        <taxon>Stylommatophora</taxon>
        <taxon>Helicina</taxon>
        <taxon>Arionoidea</taxon>
        <taxon>Arionidae</taxon>
        <taxon>Arion</taxon>
    </lineage>
</organism>
<name>A0A0B7B1H8_9EUPU</name>
<sequence length="85" mass="9743">MPVSNDTEFFSLQPSSNLMMKKVFPYAEDPSIQSSSWSIFVSRIPAEVSRMANTLLAMSTSDAEQPIQWIILFNTYFDRKQVECI</sequence>
<dbReference type="AlphaFoldDB" id="A0A0B7B1H8"/>
<gene>
    <name evidence="1" type="primary">ORF152305</name>
    <name evidence="2" type="synonym">ORF152311</name>
</gene>
<reference evidence="1" key="1">
    <citation type="submission" date="2014-12" db="EMBL/GenBank/DDBJ databases">
        <title>Insight into the proteome of Arion vulgaris.</title>
        <authorList>
            <person name="Aradska J."/>
            <person name="Bulat T."/>
            <person name="Smidak R."/>
            <person name="Sarate P."/>
            <person name="Gangsoo J."/>
            <person name="Sialana F."/>
            <person name="Bilban M."/>
            <person name="Lubec G."/>
        </authorList>
    </citation>
    <scope>NUCLEOTIDE SEQUENCE</scope>
    <source>
        <tissue evidence="1">Skin</tissue>
    </source>
</reference>